<dbReference type="SMART" id="SM00129">
    <property type="entry name" value="KISc"/>
    <property type="match status" value="1"/>
</dbReference>
<protein>
    <recommendedName>
        <fullName evidence="3">Kinesin motor domain-containing protein</fullName>
    </recommendedName>
</protein>
<dbReference type="OrthoDB" id="3176171at2759"/>
<dbReference type="InterPro" id="IPR027417">
    <property type="entry name" value="P-loop_NTPase"/>
</dbReference>
<dbReference type="Proteomes" id="UP000654075">
    <property type="component" value="Unassembled WGS sequence"/>
</dbReference>
<feature type="non-terminal residue" evidence="4">
    <location>
        <position position="109"/>
    </location>
</feature>
<name>A0A813E654_POLGL</name>
<dbReference type="GO" id="GO:0015630">
    <property type="term" value="C:microtubule cytoskeleton"/>
    <property type="evidence" value="ECO:0007669"/>
    <property type="project" value="TreeGrafter"/>
</dbReference>
<dbReference type="Gene3D" id="3.40.850.10">
    <property type="entry name" value="Kinesin motor domain"/>
    <property type="match status" value="1"/>
</dbReference>
<feature type="domain" description="Kinesin motor" evidence="3">
    <location>
        <begin position="1"/>
        <end position="88"/>
    </location>
</feature>
<dbReference type="InterPro" id="IPR027640">
    <property type="entry name" value="Kinesin-like_fam"/>
</dbReference>
<keyword evidence="5" id="KW-1185">Reference proteome</keyword>
<proteinExistence type="inferred from homology"/>
<feature type="compositionally biased region" description="Basic and acidic residues" evidence="2">
    <location>
        <begin position="97"/>
        <end position="109"/>
    </location>
</feature>
<reference evidence="4" key="1">
    <citation type="submission" date="2021-02" db="EMBL/GenBank/DDBJ databases">
        <authorList>
            <person name="Dougan E. K."/>
            <person name="Rhodes N."/>
            <person name="Thang M."/>
            <person name="Chan C."/>
        </authorList>
    </citation>
    <scope>NUCLEOTIDE SEQUENCE</scope>
</reference>
<sequence>VNKSGVSGDGLREAQNINKSLSALGDVISSLVSKNPHIPYRNSKLTMMLKDSLGGDSKTLMIVQTSPAQINVTESLSSLNLGLAQELRLPGAQRGAGESKTDHERRRRR</sequence>
<dbReference type="OMA" id="CRPIRKQ"/>
<dbReference type="PANTHER" id="PTHR47972">
    <property type="entry name" value="KINESIN-LIKE PROTEIN KLP-3"/>
    <property type="match status" value="1"/>
</dbReference>
<dbReference type="GO" id="GO:0003777">
    <property type="term" value="F:microtubule motor activity"/>
    <property type="evidence" value="ECO:0007669"/>
    <property type="project" value="InterPro"/>
</dbReference>
<dbReference type="AlphaFoldDB" id="A0A813E654"/>
<comment type="caution">
    <text evidence="4">The sequence shown here is derived from an EMBL/GenBank/DDBJ whole genome shotgun (WGS) entry which is preliminary data.</text>
</comment>
<dbReference type="InterPro" id="IPR001752">
    <property type="entry name" value="Kinesin_motor_dom"/>
</dbReference>
<comment type="caution">
    <text evidence="1">Lacks conserved residue(s) required for the propagation of feature annotation.</text>
</comment>
<feature type="region of interest" description="Disordered" evidence="2">
    <location>
        <begin position="87"/>
        <end position="109"/>
    </location>
</feature>
<evidence type="ECO:0000313" key="4">
    <source>
        <dbReference type="EMBL" id="CAE8593394.1"/>
    </source>
</evidence>
<dbReference type="InterPro" id="IPR036961">
    <property type="entry name" value="Kinesin_motor_dom_sf"/>
</dbReference>
<dbReference type="SUPFAM" id="SSF52540">
    <property type="entry name" value="P-loop containing nucleoside triphosphate hydrolases"/>
    <property type="match status" value="1"/>
</dbReference>
<dbReference type="GO" id="GO:0008017">
    <property type="term" value="F:microtubule binding"/>
    <property type="evidence" value="ECO:0007669"/>
    <property type="project" value="InterPro"/>
</dbReference>
<dbReference type="PANTHER" id="PTHR47972:SF28">
    <property type="entry name" value="KINESIN-LIKE PROTEIN KLP-3"/>
    <property type="match status" value="1"/>
</dbReference>
<gene>
    <name evidence="4" type="ORF">PGLA1383_LOCUS11989</name>
</gene>
<evidence type="ECO:0000256" key="2">
    <source>
        <dbReference type="SAM" id="MobiDB-lite"/>
    </source>
</evidence>
<organism evidence="4 5">
    <name type="scientific">Polarella glacialis</name>
    <name type="common">Dinoflagellate</name>
    <dbReference type="NCBI Taxonomy" id="89957"/>
    <lineage>
        <taxon>Eukaryota</taxon>
        <taxon>Sar</taxon>
        <taxon>Alveolata</taxon>
        <taxon>Dinophyceae</taxon>
        <taxon>Suessiales</taxon>
        <taxon>Suessiaceae</taxon>
        <taxon>Polarella</taxon>
    </lineage>
</organism>
<evidence type="ECO:0000259" key="3">
    <source>
        <dbReference type="PROSITE" id="PS50067"/>
    </source>
</evidence>
<evidence type="ECO:0000313" key="5">
    <source>
        <dbReference type="Proteomes" id="UP000654075"/>
    </source>
</evidence>
<evidence type="ECO:0000256" key="1">
    <source>
        <dbReference type="PROSITE-ProRule" id="PRU00283"/>
    </source>
</evidence>
<dbReference type="GO" id="GO:0005524">
    <property type="term" value="F:ATP binding"/>
    <property type="evidence" value="ECO:0007669"/>
    <property type="project" value="InterPro"/>
</dbReference>
<dbReference type="PROSITE" id="PS50067">
    <property type="entry name" value="KINESIN_MOTOR_2"/>
    <property type="match status" value="1"/>
</dbReference>
<dbReference type="Pfam" id="PF00225">
    <property type="entry name" value="Kinesin"/>
    <property type="match status" value="1"/>
</dbReference>
<dbReference type="EMBL" id="CAJNNV010006305">
    <property type="protein sequence ID" value="CAE8593394.1"/>
    <property type="molecule type" value="Genomic_DNA"/>
</dbReference>
<dbReference type="GO" id="GO:0007018">
    <property type="term" value="P:microtubule-based movement"/>
    <property type="evidence" value="ECO:0007669"/>
    <property type="project" value="InterPro"/>
</dbReference>
<accession>A0A813E654</accession>
<comment type="similarity">
    <text evidence="1">Belongs to the TRAFAC class myosin-kinesin ATPase superfamily. Kinesin family.</text>
</comment>